<evidence type="ECO:0000313" key="2">
    <source>
        <dbReference type="Proteomes" id="UP000217790"/>
    </source>
</evidence>
<protein>
    <submittedName>
        <fullName evidence="1">Uncharacterized protein</fullName>
    </submittedName>
</protein>
<name>A0A2H3CNG2_ARMGA</name>
<gene>
    <name evidence="1" type="ORF">ARMGADRAFT_1137907</name>
</gene>
<evidence type="ECO:0000313" key="1">
    <source>
        <dbReference type="EMBL" id="PBK82924.1"/>
    </source>
</evidence>
<dbReference type="EMBL" id="KZ293711">
    <property type="protein sequence ID" value="PBK82924.1"/>
    <property type="molecule type" value="Genomic_DNA"/>
</dbReference>
<proteinExistence type="predicted"/>
<dbReference type="Proteomes" id="UP000217790">
    <property type="component" value="Unassembled WGS sequence"/>
</dbReference>
<keyword evidence="2" id="KW-1185">Reference proteome</keyword>
<organism evidence="1 2">
    <name type="scientific">Armillaria gallica</name>
    <name type="common">Bulbous honey fungus</name>
    <name type="synonym">Armillaria bulbosa</name>
    <dbReference type="NCBI Taxonomy" id="47427"/>
    <lineage>
        <taxon>Eukaryota</taxon>
        <taxon>Fungi</taxon>
        <taxon>Dikarya</taxon>
        <taxon>Basidiomycota</taxon>
        <taxon>Agaricomycotina</taxon>
        <taxon>Agaricomycetes</taxon>
        <taxon>Agaricomycetidae</taxon>
        <taxon>Agaricales</taxon>
        <taxon>Marasmiineae</taxon>
        <taxon>Physalacriaceae</taxon>
        <taxon>Armillaria</taxon>
    </lineage>
</organism>
<accession>A0A2H3CNG2</accession>
<reference evidence="2" key="1">
    <citation type="journal article" date="2017" name="Nat. Ecol. Evol.">
        <title>Genome expansion and lineage-specific genetic innovations in the forest pathogenic fungi Armillaria.</title>
        <authorList>
            <person name="Sipos G."/>
            <person name="Prasanna A.N."/>
            <person name="Walter M.C."/>
            <person name="O'Connor E."/>
            <person name="Balint B."/>
            <person name="Krizsan K."/>
            <person name="Kiss B."/>
            <person name="Hess J."/>
            <person name="Varga T."/>
            <person name="Slot J."/>
            <person name="Riley R."/>
            <person name="Boka B."/>
            <person name="Rigling D."/>
            <person name="Barry K."/>
            <person name="Lee J."/>
            <person name="Mihaltcheva S."/>
            <person name="LaButti K."/>
            <person name="Lipzen A."/>
            <person name="Waldron R."/>
            <person name="Moloney N.M."/>
            <person name="Sperisen C."/>
            <person name="Kredics L."/>
            <person name="Vagvoelgyi C."/>
            <person name="Patrignani A."/>
            <person name="Fitzpatrick D."/>
            <person name="Nagy I."/>
            <person name="Doyle S."/>
            <person name="Anderson J.B."/>
            <person name="Grigoriev I.V."/>
            <person name="Gueldener U."/>
            <person name="Muensterkoetter M."/>
            <person name="Nagy L.G."/>
        </authorList>
    </citation>
    <scope>NUCLEOTIDE SEQUENCE [LARGE SCALE GENOMIC DNA]</scope>
    <source>
        <strain evidence="2">Ar21-2</strain>
    </source>
</reference>
<dbReference type="AlphaFoldDB" id="A0A2H3CNG2"/>
<sequence>MTKKGNYGRCRCVYVTNACVKTQTQARKRKRRILHALVSICRLSVTQFCESSQLTLHLPGMPLLLLDFSDTSLLPRANQEARMNMRDGRHFMAILVTACDGAKSSMKQYCKTSTIKVRDVHEGQTQPNGTVPPLATALGYPFTAFESTGALYLIDNNIPSANVRTMVNKCLTLFGQTRVKSCGSGGKKDKAAAMMAENLLLLKNSFEIMDINTMIGA</sequence>
<dbReference type="InParanoid" id="A0A2H3CNG2"/>